<keyword evidence="8" id="KW-0274">FAD</keyword>
<evidence type="ECO:0000256" key="5">
    <source>
        <dbReference type="ARBA" id="ARBA00022679"/>
    </source>
</evidence>
<dbReference type="Gene3D" id="3.40.50.620">
    <property type="entry name" value="HUPs"/>
    <property type="match status" value="1"/>
</dbReference>
<evidence type="ECO:0000256" key="9">
    <source>
        <dbReference type="ARBA" id="ARBA00022840"/>
    </source>
</evidence>
<dbReference type="AlphaFoldDB" id="A0A1I8M957"/>
<dbReference type="VEuPathDB" id="VectorBase:MDOMA2_020484"/>
<evidence type="ECO:0000256" key="6">
    <source>
        <dbReference type="ARBA" id="ARBA00022695"/>
    </source>
</evidence>
<evidence type="ECO:0000256" key="11">
    <source>
        <dbReference type="ARBA" id="ARBA00031871"/>
    </source>
</evidence>
<dbReference type="GO" id="GO:0003919">
    <property type="term" value="F:FMN adenylyltransferase activity"/>
    <property type="evidence" value="ECO:0007669"/>
    <property type="project" value="UniProtKB-EC"/>
</dbReference>
<dbReference type="OrthoDB" id="270728at2759"/>
<dbReference type="EnsemblMetazoa" id="MDOA002516-RA">
    <property type="protein sequence ID" value="MDOA002516-PA"/>
    <property type="gene ID" value="MDOA002516"/>
</dbReference>
<dbReference type="RefSeq" id="XP_005187687.1">
    <property type="nucleotide sequence ID" value="XM_005187630.3"/>
</dbReference>
<evidence type="ECO:0000313" key="15">
    <source>
        <dbReference type="Proteomes" id="UP001652621"/>
    </source>
</evidence>
<evidence type="ECO:0000256" key="2">
    <source>
        <dbReference type="ARBA" id="ARBA00012393"/>
    </source>
</evidence>
<dbReference type="PANTHER" id="PTHR23293">
    <property type="entry name" value="FAD SYNTHETASE-RELATED FMN ADENYLYLTRANSFERASE"/>
    <property type="match status" value="1"/>
</dbReference>
<gene>
    <name evidence="14" type="primary">101901431</name>
    <name evidence="16 17" type="synonym">LOC101901431</name>
</gene>
<dbReference type="PANTHER" id="PTHR23293:SF9">
    <property type="entry name" value="FAD SYNTHASE"/>
    <property type="match status" value="1"/>
</dbReference>
<keyword evidence="6" id="KW-0548">Nucleotidyltransferase</keyword>
<evidence type="ECO:0000256" key="3">
    <source>
        <dbReference type="ARBA" id="ARBA00022630"/>
    </source>
</evidence>
<dbReference type="Proteomes" id="UP001652621">
    <property type="component" value="Unplaced"/>
</dbReference>
<evidence type="ECO:0000313" key="16">
    <source>
        <dbReference type="RefSeq" id="XP_005187687.1"/>
    </source>
</evidence>
<proteinExistence type="predicted"/>
<keyword evidence="5" id="KW-0808">Transferase</keyword>
<name>A0A1I8M957_MUSDO</name>
<keyword evidence="3" id="KW-0285">Flavoprotein</keyword>
<dbReference type="VEuPathDB" id="VectorBase:MDOA002516"/>
<keyword evidence="7" id="KW-0547">Nucleotide-binding</keyword>
<dbReference type="GO" id="GO:0005524">
    <property type="term" value="F:ATP binding"/>
    <property type="evidence" value="ECO:0007669"/>
    <property type="project" value="UniProtKB-KW"/>
</dbReference>
<comment type="pathway">
    <text evidence="1">Cofactor biosynthesis; FAD biosynthesis; FAD from FMN: step 1/1.</text>
</comment>
<evidence type="ECO:0000256" key="1">
    <source>
        <dbReference type="ARBA" id="ARBA00004726"/>
    </source>
</evidence>
<dbReference type="GO" id="GO:0006747">
    <property type="term" value="P:FAD biosynthetic process"/>
    <property type="evidence" value="ECO:0007669"/>
    <property type="project" value="TreeGrafter"/>
</dbReference>
<sequence>MPNKIQLFKKILRVTKLLNPYLPQKTKFPQQMEVGINNGTQFPIQKLDLKQYNNSCDEISEKVHDKVNNLVELLHEVFQLYKPNEVMLSFNGGKDCTVVLHLLHNFYQANPCLQHIRIPTLYITDPDAFEEVDEFVEECEKLFSIDVIRKPGPIKKALEEICIERPHIKAVFMGCRRTDPYCENLKTMQPTDAGWPPLMRINPILDWRCRDVWQYLYLYKVPYCNLYQKGYTSIGNKKNTVPNPYLRVVDETTGAIVSYRPGHELIDNDDLERAGRFKPPKENTNVNSAAK</sequence>
<reference evidence="16 17" key="2">
    <citation type="submission" date="2025-04" db="UniProtKB">
        <authorList>
            <consortium name="RefSeq"/>
        </authorList>
    </citation>
    <scope>IDENTIFICATION</scope>
    <source>
        <strain evidence="16 17">Aabys</strain>
    </source>
</reference>
<evidence type="ECO:0000259" key="13">
    <source>
        <dbReference type="Pfam" id="PF01507"/>
    </source>
</evidence>
<dbReference type="KEGG" id="mde:101901431"/>
<dbReference type="CDD" id="cd23948">
    <property type="entry name" value="FAD_synthase"/>
    <property type="match status" value="1"/>
</dbReference>
<evidence type="ECO:0000256" key="12">
    <source>
        <dbReference type="ARBA" id="ARBA00049494"/>
    </source>
</evidence>
<dbReference type="EC" id="2.7.7.2" evidence="2"/>
<dbReference type="eggNOG" id="KOG2644">
    <property type="taxonomic scope" value="Eukaryota"/>
</dbReference>
<reference evidence="14" key="1">
    <citation type="submission" date="2020-05" db="UniProtKB">
        <authorList>
            <consortium name="EnsemblMetazoa"/>
        </authorList>
    </citation>
    <scope>IDENTIFICATION</scope>
    <source>
        <strain evidence="14">Aabys</strain>
    </source>
</reference>
<keyword evidence="15" id="KW-1185">Reference proteome</keyword>
<dbReference type="EnsemblMetazoa" id="MDOA002516-RB">
    <property type="protein sequence ID" value="MDOA002516-PB"/>
    <property type="gene ID" value="MDOA002516"/>
</dbReference>
<keyword evidence="9" id="KW-0067">ATP-binding</keyword>
<dbReference type="Pfam" id="PF01507">
    <property type="entry name" value="PAPS_reduct"/>
    <property type="match status" value="1"/>
</dbReference>
<dbReference type="RefSeq" id="XP_011294215.1">
    <property type="nucleotide sequence ID" value="XM_011295913.2"/>
</dbReference>
<comment type="catalytic activity">
    <reaction evidence="12">
        <text>FMN + ATP + H(+) = FAD + diphosphate</text>
        <dbReference type="Rhea" id="RHEA:17237"/>
        <dbReference type="ChEBI" id="CHEBI:15378"/>
        <dbReference type="ChEBI" id="CHEBI:30616"/>
        <dbReference type="ChEBI" id="CHEBI:33019"/>
        <dbReference type="ChEBI" id="CHEBI:57692"/>
        <dbReference type="ChEBI" id="CHEBI:58210"/>
        <dbReference type="EC" id="2.7.7.2"/>
    </reaction>
</comment>
<evidence type="ECO:0000256" key="7">
    <source>
        <dbReference type="ARBA" id="ARBA00022741"/>
    </source>
</evidence>
<dbReference type="InterPro" id="IPR014729">
    <property type="entry name" value="Rossmann-like_a/b/a_fold"/>
</dbReference>
<organism evidence="14">
    <name type="scientific">Musca domestica</name>
    <name type="common">House fly</name>
    <dbReference type="NCBI Taxonomy" id="7370"/>
    <lineage>
        <taxon>Eukaryota</taxon>
        <taxon>Metazoa</taxon>
        <taxon>Ecdysozoa</taxon>
        <taxon>Arthropoda</taxon>
        <taxon>Hexapoda</taxon>
        <taxon>Insecta</taxon>
        <taxon>Pterygota</taxon>
        <taxon>Neoptera</taxon>
        <taxon>Endopterygota</taxon>
        <taxon>Diptera</taxon>
        <taxon>Brachycera</taxon>
        <taxon>Muscomorpha</taxon>
        <taxon>Muscoidea</taxon>
        <taxon>Muscidae</taxon>
        <taxon>Musca</taxon>
    </lineage>
</organism>
<accession>A0A1I8M957</accession>
<feature type="domain" description="Phosphoadenosine phosphosulphate reductase" evidence="13">
    <location>
        <begin position="146"/>
        <end position="242"/>
    </location>
</feature>
<evidence type="ECO:0000256" key="10">
    <source>
        <dbReference type="ARBA" id="ARBA00031145"/>
    </source>
</evidence>
<evidence type="ECO:0000313" key="17">
    <source>
        <dbReference type="RefSeq" id="XP_011294215.1"/>
    </source>
</evidence>
<dbReference type="STRING" id="7370.A0A1I8M957"/>
<keyword evidence="4" id="KW-0288">FMN</keyword>
<dbReference type="InterPro" id="IPR002500">
    <property type="entry name" value="PAPS_reduct_dom"/>
</dbReference>
<evidence type="ECO:0000256" key="4">
    <source>
        <dbReference type="ARBA" id="ARBA00022643"/>
    </source>
</evidence>
<evidence type="ECO:0000313" key="14">
    <source>
        <dbReference type="EnsemblMetazoa" id="MDOA002516-PB"/>
    </source>
</evidence>
<protein>
    <recommendedName>
        <fullName evidence="2">FAD synthase</fullName>
        <ecNumber evidence="2">2.7.7.2</ecNumber>
    </recommendedName>
    <alternativeName>
        <fullName evidence="10">FAD pyrophosphorylase</fullName>
    </alternativeName>
    <alternativeName>
        <fullName evidence="11">FMN adenylyltransferase</fullName>
    </alternativeName>
</protein>
<evidence type="ECO:0000256" key="8">
    <source>
        <dbReference type="ARBA" id="ARBA00022827"/>
    </source>
</evidence>
<dbReference type="SUPFAM" id="SSF52402">
    <property type="entry name" value="Adenine nucleotide alpha hydrolases-like"/>
    <property type="match status" value="1"/>
</dbReference>